<evidence type="ECO:0000313" key="1">
    <source>
        <dbReference type="EMBL" id="KAA8580774.1"/>
    </source>
</evidence>
<reference evidence="1 2" key="1">
    <citation type="submission" date="2019-08" db="EMBL/GenBank/DDBJ databases">
        <title>A chromosome-level genome assembly, high-density linkage maps, and genome scans reveal the genomic architecture of hybrid incompatibilities underlying speciation via character displacement in darters (Percidae: Etheostominae).</title>
        <authorList>
            <person name="Moran R.L."/>
            <person name="Catchen J.M."/>
            <person name="Fuller R.C."/>
        </authorList>
    </citation>
    <scope>NUCLEOTIDE SEQUENCE [LARGE SCALE GENOMIC DNA]</scope>
    <source>
        <strain evidence="1">EspeVRDwgs_2016</strain>
        <tissue evidence="1">Muscle</tissue>
    </source>
</reference>
<gene>
    <name evidence="1" type="ORF">FQN60_013732</name>
</gene>
<sequence length="123" mass="14501">MPHLFGWSTINPKVRGIDRTERDQSHLSGVGAGLELHCSVSRSLCGWWKRVQGHIYIEHRCVLDNRIPRLFNCPVHYGIMEDFYAFCDFGQSSRSNGVLFRLQKRPRTYHHFARKTTYWLFCV</sequence>
<dbReference type="EMBL" id="VOFY01000022">
    <property type="protein sequence ID" value="KAA8580774.1"/>
    <property type="molecule type" value="Genomic_DNA"/>
</dbReference>
<evidence type="ECO:0000313" key="2">
    <source>
        <dbReference type="Proteomes" id="UP000327493"/>
    </source>
</evidence>
<accession>A0A5J5CFX5</accession>
<keyword evidence="2" id="KW-1185">Reference proteome</keyword>
<comment type="caution">
    <text evidence="1">The sequence shown here is derived from an EMBL/GenBank/DDBJ whole genome shotgun (WGS) entry which is preliminary data.</text>
</comment>
<dbReference type="AlphaFoldDB" id="A0A5J5CFX5"/>
<name>A0A5J5CFX5_9PERO</name>
<dbReference type="Proteomes" id="UP000327493">
    <property type="component" value="Chromosome 22"/>
</dbReference>
<organism evidence="1 2">
    <name type="scientific">Etheostoma spectabile</name>
    <name type="common">orangethroat darter</name>
    <dbReference type="NCBI Taxonomy" id="54343"/>
    <lineage>
        <taxon>Eukaryota</taxon>
        <taxon>Metazoa</taxon>
        <taxon>Chordata</taxon>
        <taxon>Craniata</taxon>
        <taxon>Vertebrata</taxon>
        <taxon>Euteleostomi</taxon>
        <taxon>Actinopterygii</taxon>
        <taxon>Neopterygii</taxon>
        <taxon>Teleostei</taxon>
        <taxon>Neoteleostei</taxon>
        <taxon>Acanthomorphata</taxon>
        <taxon>Eupercaria</taxon>
        <taxon>Perciformes</taxon>
        <taxon>Percoidei</taxon>
        <taxon>Percidae</taxon>
        <taxon>Etheostomatinae</taxon>
        <taxon>Etheostoma</taxon>
    </lineage>
</organism>
<protein>
    <submittedName>
        <fullName evidence="1">Uncharacterized protein</fullName>
    </submittedName>
</protein>
<proteinExistence type="predicted"/>